<dbReference type="InterPro" id="IPR032700">
    <property type="entry name" value="IZUMO1"/>
</dbReference>
<dbReference type="GO" id="GO:0007342">
    <property type="term" value="P:fusion of sperm to egg plasma membrane involved in single fertilization"/>
    <property type="evidence" value="ECO:0007669"/>
    <property type="project" value="InterPro"/>
</dbReference>
<feature type="region of interest" description="Disordered" evidence="3">
    <location>
        <begin position="318"/>
        <end position="342"/>
    </location>
</feature>
<protein>
    <submittedName>
        <fullName evidence="8">Izumo sperm-egg fusion protein 1</fullName>
    </submittedName>
</protein>
<evidence type="ECO:0000259" key="6">
    <source>
        <dbReference type="PROSITE" id="PS50835"/>
    </source>
</evidence>
<dbReference type="GO" id="GO:0005886">
    <property type="term" value="C:plasma membrane"/>
    <property type="evidence" value="ECO:0007669"/>
    <property type="project" value="TreeGrafter"/>
</dbReference>
<dbReference type="Pfam" id="PF15005">
    <property type="entry name" value="IZUMO"/>
    <property type="match status" value="1"/>
</dbReference>
<dbReference type="OrthoDB" id="9907157at2759"/>
<evidence type="ECO:0000256" key="2">
    <source>
        <dbReference type="ARBA" id="ARBA00022729"/>
    </source>
</evidence>
<dbReference type="GO" id="GO:0035036">
    <property type="term" value="P:sperm-egg recognition"/>
    <property type="evidence" value="ECO:0007669"/>
    <property type="project" value="InterPro"/>
</dbReference>
<dbReference type="SMART" id="SM00409">
    <property type="entry name" value="IG"/>
    <property type="match status" value="1"/>
</dbReference>
<dbReference type="InterPro" id="IPR029389">
    <property type="entry name" value="IZUMO"/>
</dbReference>
<dbReference type="PANTHER" id="PTHR35540:SF1">
    <property type="entry name" value="IZUMO SPERM-EGG FUSION PROTEIN 1"/>
    <property type="match status" value="1"/>
</dbReference>
<dbReference type="GeneID" id="105902745"/>
<comment type="similarity">
    <text evidence="1">Belongs to the Izumo family.</text>
</comment>
<dbReference type="InterPro" id="IPR032699">
    <property type="entry name" value="Izumo-Ig"/>
</dbReference>
<keyword evidence="2 5" id="KW-0732">Signal</keyword>
<evidence type="ECO:0000256" key="1">
    <source>
        <dbReference type="ARBA" id="ARBA00009633"/>
    </source>
</evidence>
<feature type="domain" description="Ig-like" evidence="6">
    <location>
        <begin position="154"/>
        <end position="266"/>
    </location>
</feature>
<keyword evidence="7" id="KW-1185">Reference proteome</keyword>
<dbReference type="InterPro" id="IPR007110">
    <property type="entry name" value="Ig-like_dom"/>
</dbReference>
<organism evidence="7 8">
    <name type="scientific">Clupea harengus</name>
    <name type="common">Atlantic herring</name>
    <dbReference type="NCBI Taxonomy" id="7950"/>
    <lineage>
        <taxon>Eukaryota</taxon>
        <taxon>Metazoa</taxon>
        <taxon>Chordata</taxon>
        <taxon>Craniata</taxon>
        <taxon>Vertebrata</taxon>
        <taxon>Euteleostomi</taxon>
        <taxon>Actinopterygii</taxon>
        <taxon>Neopterygii</taxon>
        <taxon>Teleostei</taxon>
        <taxon>Clupei</taxon>
        <taxon>Clupeiformes</taxon>
        <taxon>Clupeoidei</taxon>
        <taxon>Clupeidae</taxon>
        <taxon>Clupea</taxon>
    </lineage>
</organism>
<feature type="chain" id="PRO_5035458018" evidence="5">
    <location>
        <begin position="21"/>
        <end position="342"/>
    </location>
</feature>
<accession>A0A8M1KNY4</accession>
<dbReference type="GO" id="GO:0005102">
    <property type="term" value="F:signaling receptor binding"/>
    <property type="evidence" value="ECO:0007669"/>
    <property type="project" value="InterPro"/>
</dbReference>
<feature type="transmembrane region" description="Helical" evidence="4">
    <location>
        <begin position="287"/>
        <end position="314"/>
    </location>
</feature>
<evidence type="ECO:0000256" key="3">
    <source>
        <dbReference type="SAM" id="MobiDB-lite"/>
    </source>
</evidence>
<dbReference type="GO" id="GO:0086080">
    <property type="term" value="F:protein binding involved in heterotypic cell-cell adhesion"/>
    <property type="evidence" value="ECO:0007669"/>
    <property type="project" value="TreeGrafter"/>
</dbReference>
<dbReference type="Proteomes" id="UP000515152">
    <property type="component" value="Chromosome 7"/>
</dbReference>
<name>A0A8M1KNY4_CLUHA</name>
<dbReference type="PANTHER" id="PTHR35540">
    <property type="entry name" value="IZUMO SPERM-EGG FUSION PROTEIN 1"/>
    <property type="match status" value="1"/>
</dbReference>
<dbReference type="RefSeq" id="XP_042564098.1">
    <property type="nucleotide sequence ID" value="XM_042708164.1"/>
</dbReference>
<keyword evidence="4" id="KW-0472">Membrane</keyword>
<dbReference type="InterPro" id="IPR003599">
    <property type="entry name" value="Ig_sub"/>
</dbReference>
<proteinExistence type="inferred from homology"/>
<dbReference type="AlphaFoldDB" id="A0A8M1KNY4"/>
<evidence type="ECO:0000313" key="8">
    <source>
        <dbReference type="RefSeq" id="XP_042564098.1"/>
    </source>
</evidence>
<reference evidence="8" key="1">
    <citation type="submission" date="2025-08" db="UniProtKB">
        <authorList>
            <consortium name="RefSeq"/>
        </authorList>
    </citation>
    <scope>IDENTIFICATION</scope>
</reference>
<dbReference type="PROSITE" id="PS50835">
    <property type="entry name" value="IG_LIKE"/>
    <property type="match status" value="1"/>
</dbReference>
<feature type="signal peptide" evidence="5">
    <location>
        <begin position="1"/>
        <end position="20"/>
    </location>
</feature>
<keyword evidence="4" id="KW-1133">Transmembrane helix</keyword>
<keyword evidence="4" id="KW-0812">Transmembrane</keyword>
<evidence type="ECO:0000313" key="7">
    <source>
        <dbReference type="Proteomes" id="UP000515152"/>
    </source>
</evidence>
<dbReference type="Pfam" id="PF16706">
    <property type="entry name" value="Izumo-Ig"/>
    <property type="match status" value="1"/>
</dbReference>
<dbReference type="KEGG" id="char:105902745"/>
<evidence type="ECO:0000256" key="4">
    <source>
        <dbReference type="SAM" id="Phobius"/>
    </source>
</evidence>
<sequence>MFKPSLLIVLLLCAFPSARPCLQCDRVVVYIHEDFLVSRGDLTVKDQKALQSIINHGYVTFREASWPYHGVIDPTTLYRARTEYHSEFDRYWQDQRGDNIHLEMVMMLEKGKMMLQKHLEKFVKEGLCPNKCGLLYQTVMNCNTCKYEQRTCLPATPPQDCEGHRVEAEEGDQVVLDCFLPWHSLLSGHTEYHYSWRPGVQNVSPDYSAQLSSASVTSEDEFQGLVVTSDSNIVLNQLEVGEQGVYLCLLQDKNGTVFSRTHFTLTVLTPPSVPRPTDGAKLHPDTLIITLGLLSALSLAASLTLLVTLGTIAMRQSLRKEKRRGGGEQEEERLELMTPAER</sequence>
<gene>
    <name evidence="8" type="primary">LOC105902745</name>
</gene>
<dbReference type="GO" id="GO:0002080">
    <property type="term" value="C:acrosomal membrane"/>
    <property type="evidence" value="ECO:0007669"/>
    <property type="project" value="TreeGrafter"/>
</dbReference>
<evidence type="ECO:0000256" key="5">
    <source>
        <dbReference type="SAM" id="SignalP"/>
    </source>
</evidence>